<accession>A0A098R1H5</accession>
<comment type="similarity">
    <text evidence="3 10">Belongs to the FliL family.</text>
</comment>
<sequence>MSDDFLEGDDDVLSAEGAGGKDAKQKVGFLPAIVIQVLKWGAIILGLIILVVTIVIVTLNILGATGPGQARTDITEDYQQDLPVYSYHALDELRGITSDEVRRTYVVEVQIGYDEGDDATLNEILKRKVPMTDILLGWFSEQTAAYLLNNSNREEIRNKVKALLNRILTRDIREVRFTKFQVLEF</sequence>
<dbReference type="OrthoDB" id="350725at2"/>
<dbReference type="RefSeq" id="WP_037545358.1">
    <property type="nucleotide sequence ID" value="NZ_JNUP01000023.1"/>
</dbReference>
<dbReference type="STRING" id="1480694.DC28_02385"/>
<evidence type="ECO:0000256" key="6">
    <source>
        <dbReference type="ARBA" id="ARBA00022692"/>
    </source>
</evidence>
<proteinExistence type="inferred from homology"/>
<comment type="caution">
    <text evidence="11">The sequence shown here is derived from an EMBL/GenBank/DDBJ whole genome shotgun (WGS) entry which is preliminary data.</text>
</comment>
<comment type="subcellular location">
    <subcellularLocation>
        <location evidence="2">Cell membrane</location>
        <topology evidence="2">Single-pass membrane protein</topology>
    </subcellularLocation>
</comment>
<evidence type="ECO:0000256" key="10">
    <source>
        <dbReference type="RuleBase" id="RU364125"/>
    </source>
</evidence>
<feature type="transmembrane region" description="Helical" evidence="10">
    <location>
        <begin position="40"/>
        <end position="62"/>
    </location>
</feature>
<dbReference type="eggNOG" id="COG1580">
    <property type="taxonomic scope" value="Bacteria"/>
</dbReference>
<protein>
    <recommendedName>
        <fullName evidence="10">Flagellar protein FliL</fullName>
    </recommendedName>
</protein>
<name>A0A098R1H5_9SPIO</name>
<reference evidence="11 12" key="1">
    <citation type="submission" date="2014-05" db="EMBL/GenBank/DDBJ databases">
        <title>De novo Genome Sequence of Spirocheata sp.</title>
        <authorList>
            <person name="Shivani Y."/>
            <person name="Subhash Y."/>
            <person name="Tushar L."/>
            <person name="Sasikala C."/>
            <person name="Ramana C.V."/>
        </authorList>
    </citation>
    <scope>NUCLEOTIDE SEQUENCE [LARGE SCALE GENOMIC DNA]</scope>
    <source>
        <strain evidence="11 12">JC230</strain>
    </source>
</reference>
<dbReference type="PANTHER" id="PTHR35091:SF2">
    <property type="entry name" value="FLAGELLAR PROTEIN FLIL"/>
    <property type="match status" value="1"/>
</dbReference>
<keyword evidence="12" id="KW-1185">Reference proteome</keyword>
<evidence type="ECO:0000256" key="2">
    <source>
        <dbReference type="ARBA" id="ARBA00004162"/>
    </source>
</evidence>
<keyword evidence="5 10" id="KW-0145">Chemotaxis</keyword>
<dbReference type="GO" id="GO:0071978">
    <property type="term" value="P:bacterial-type flagellum-dependent swarming motility"/>
    <property type="evidence" value="ECO:0007669"/>
    <property type="project" value="TreeGrafter"/>
</dbReference>
<dbReference type="EMBL" id="JNUP01000023">
    <property type="protein sequence ID" value="KGE73533.1"/>
    <property type="molecule type" value="Genomic_DNA"/>
</dbReference>
<evidence type="ECO:0000256" key="7">
    <source>
        <dbReference type="ARBA" id="ARBA00022779"/>
    </source>
</evidence>
<evidence type="ECO:0000256" key="9">
    <source>
        <dbReference type="ARBA" id="ARBA00023136"/>
    </source>
</evidence>
<evidence type="ECO:0000256" key="8">
    <source>
        <dbReference type="ARBA" id="ARBA00022989"/>
    </source>
</evidence>
<dbReference type="AlphaFoldDB" id="A0A098R1H5"/>
<organism evidence="11 12">
    <name type="scientific">Spirochaeta lutea</name>
    <dbReference type="NCBI Taxonomy" id="1480694"/>
    <lineage>
        <taxon>Bacteria</taxon>
        <taxon>Pseudomonadati</taxon>
        <taxon>Spirochaetota</taxon>
        <taxon>Spirochaetia</taxon>
        <taxon>Spirochaetales</taxon>
        <taxon>Spirochaetaceae</taxon>
        <taxon>Spirochaeta</taxon>
    </lineage>
</organism>
<keyword evidence="8 10" id="KW-1133">Transmembrane helix</keyword>
<keyword evidence="9 10" id="KW-0472">Membrane</keyword>
<dbReference type="Proteomes" id="UP000029692">
    <property type="component" value="Unassembled WGS sequence"/>
</dbReference>
<evidence type="ECO:0000256" key="1">
    <source>
        <dbReference type="ARBA" id="ARBA00002254"/>
    </source>
</evidence>
<dbReference type="GO" id="GO:0005886">
    <property type="term" value="C:plasma membrane"/>
    <property type="evidence" value="ECO:0007669"/>
    <property type="project" value="UniProtKB-SubCell"/>
</dbReference>
<keyword evidence="7 10" id="KW-0283">Flagellar rotation</keyword>
<dbReference type="InterPro" id="IPR005503">
    <property type="entry name" value="FliL"/>
</dbReference>
<evidence type="ECO:0000256" key="5">
    <source>
        <dbReference type="ARBA" id="ARBA00022500"/>
    </source>
</evidence>
<comment type="function">
    <text evidence="1 10">Controls the rotational direction of flagella during chemotaxis.</text>
</comment>
<keyword evidence="4 10" id="KW-1003">Cell membrane</keyword>
<keyword evidence="6 10" id="KW-0812">Transmembrane</keyword>
<gene>
    <name evidence="11" type="ORF">DC28_02385</name>
</gene>
<dbReference type="GO" id="GO:0009425">
    <property type="term" value="C:bacterial-type flagellum basal body"/>
    <property type="evidence" value="ECO:0007669"/>
    <property type="project" value="InterPro"/>
</dbReference>
<evidence type="ECO:0000256" key="3">
    <source>
        <dbReference type="ARBA" id="ARBA00008281"/>
    </source>
</evidence>
<evidence type="ECO:0000256" key="4">
    <source>
        <dbReference type="ARBA" id="ARBA00022475"/>
    </source>
</evidence>
<dbReference type="Pfam" id="PF03748">
    <property type="entry name" value="FliL"/>
    <property type="match status" value="1"/>
</dbReference>
<dbReference type="PANTHER" id="PTHR35091">
    <property type="entry name" value="FLAGELLAR PROTEIN FLIL"/>
    <property type="match status" value="1"/>
</dbReference>
<evidence type="ECO:0000313" key="11">
    <source>
        <dbReference type="EMBL" id="KGE73533.1"/>
    </source>
</evidence>
<evidence type="ECO:0000313" key="12">
    <source>
        <dbReference type="Proteomes" id="UP000029692"/>
    </source>
</evidence>
<dbReference type="GO" id="GO:0006935">
    <property type="term" value="P:chemotaxis"/>
    <property type="evidence" value="ECO:0007669"/>
    <property type="project" value="UniProtKB-KW"/>
</dbReference>